<dbReference type="InterPro" id="IPR003439">
    <property type="entry name" value="ABC_transporter-like_ATP-bd"/>
</dbReference>
<dbReference type="GO" id="GO:0005524">
    <property type="term" value="F:ATP binding"/>
    <property type="evidence" value="ECO:0007669"/>
    <property type="project" value="UniProtKB-KW"/>
</dbReference>
<keyword evidence="3" id="KW-1003">Cell membrane</keyword>
<reference evidence="12 13" key="1">
    <citation type="submission" date="2018-11" db="EMBL/GenBank/DDBJ databases">
        <title>Sequencing the genomes of 1000 actinobacteria strains.</title>
        <authorList>
            <person name="Klenk H.-P."/>
        </authorList>
    </citation>
    <scope>NUCLEOTIDE SEQUENCE [LARGE SCALE GENOMIC DNA]</scope>
    <source>
        <strain evidence="12 13">DSM 13521</strain>
    </source>
</reference>
<feature type="domain" description="ABC transmembrane type-1" evidence="11">
    <location>
        <begin position="35"/>
        <end position="318"/>
    </location>
</feature>
<keyword evidence="7 9" id="KW-1133">Transmembrane helix</keyword>
<name>A0A3N2D2I8_9MICO</name>
<dbReference type="GO" id="GO:0016887">
    <property type="term" value="F:ATP hydrolysis activity"/>
    <property type="evidence" value="ECO:0007669"/>
    <property type="project" value="InterPro"/>
</dbReference>
<dbReference type="GO" id="GO:0015421">
    <property type="term" value="F:ABC-type oligopeptide transporter activity"/>
    <property type="evidence" value="ECO:0007669"/>
    <property type="project" value="TreeGrafter"/>
</dbReference>
<keyword evidence="13" id="KW-1185">Reference proteome</keyword>
<evidence type="ECO:0000256" key="3">
    <source>
        <dbReference type="ARBA" id="ARBA00022475"/>
    </source>
</evidence>
<evidence type="ECO:0000313" key="12">
    <source>
        <dbReference type="EMBL" id="ROR93980.1"/>
    </source>
</evidence>
<keyword evidence="4 9" id="KW-0812">Transmembrane</keyword>
<dbReference type="SUPFAM" id="SSF52540">
    <property type="entry name" value="P-loop containing nucleoside triphosphate hydrolases"/>
    <property type="match status" value="1"/>
</dbReference>
<evidence type="ECO:0000256" key="8">
    <source>
        <dbReference type="ARBA" id="ARBA00023136"/>
    </source>
</evidence>
<evidence type="ECO:0000256" key="7">
    <source>
        <dbReference type="ARBA" id="ARBA00022989"/>
    </source>
</evidence>
<dbReference type="PANTHER" id="PTHR43394:SF1">
    <property type="entry name" value="ATP-BINDING CASSETTE SUB-FAMILY B MEMBER 10, MITOCHONDRIAL"/>
    <property type="match status" value="1"/>
</dbReference>
<feature type="transmembrane region" description="Helical" evidence="9">
    <location>
        <begin position="71"/>
        <end position="92"/>
    </location>
</feature>
<dbReference type="InterPro" id="IPR003593">
    <property type="entry name" value="AAA+_ATPase"/>
</dbReference>
<dbReference type="PROSITE" id="PS50893">
    <property type="entry name" value="ABC_TRANSPORTER_2"/>
    <property type="match status" value="1"/>
</dbReference>
<keyword evidence="2" id="KW-0813">Transport</keyword>
<keyword evidence="8 9" id="KW-0472">Membrane</keyword>
<proteinExistence type="predicted"/>
<protein>
    <submittedName>
        <fullName evidence="12">ATP-binding cassette subfamily B protein</fullName>
    </submittedName>
</protein>
<keyword evidence="6 12" id="KW-0067">ATP-binding</keyword>
<organism evidence="12 13">
    <name type="scientific">Salana multivorans</name>
    <dbReference type="NCBI Taxonomy" id="120377"/>
    <lineage>
        <taxon>Bacteria</taxon>
        <taxon>Bacillati</taxon>
        <taxon>Actinomycetota</taxon>
        <taxon>Actinomycetes</taxon>
        <taxon>Micrococcales</taxon>
        <taxon>Beutenbergiaceae</taxon>
        <taxon>Salana</taxon>
    </lineage>
</organism>
<dbReference type="PROSITE" id="PS50929">
    <property type="entry name" value="ABC_TM1F"/>
    <property type="match status" value="1"/>
</dbReference>
<dbReference type="CDD" id="cd18543">
    <property type="entry name" value="ABC_6TM_Rv0194_D1_like"/>
    <property type="match status" value="1"/>
</dbReference>
<dbReference type="PROSITE" id="PS00211">
    <property type="entry name" value="ABC_TRANSPORTER_1"/>
    <property type="match status" value="1"/>
</dbReference>
<evidence type="ECO:0000313" key="13">
    <source>
        <dbReference type="Proteomes" id="UP000275356"/>
    </source>
</evidence>
<dbReference type="PANTHER" id="PTHR43394">
    <property type="entry name" value="ATP-DEPENDENT PERMEASE MDL1, MITOCHONDRIAL"/>
    <property type="match status" value="1"/>
</dbReference>
<evidence type="ECO:0000256" key="6">
    <source>
        <dbReference type="ARBA" id="ARBA00022840"/>
    </source>
</evidence>
<evidence type="ECO:0000259" key="11">
    <source>
        <dbReference type="PROSITE" id="PS50929"/>
    </source>
</evidence>
<dbReference type="EMBL" id="RKHQ01000002">
    <property type="protein sequence ID" value="ROR93980.1"/>
    <property type="molecule type" value="Genomic_DNA"/>
</dbReference>
<dbReference type="Proteomes" id="UP000275356">
    <property type="component" value="Unassembled WGS sequence"/>
</dbReference>
<dbReference type="GO" id="GO:0005886">
    <property type="term" value="C:plasma membrane"/>
    <property type="evidence" value="ECO:0007669"/>
    <property type="project" value="UniProtKB-SubCell"/>
</dbReference>
<dbReference type="InterPro" id="IPR027417">
    <property type="entry name" value="P-loop_NTPase"/>
</dbReference>
<dbReference type="Gene3D" id="3.40.50.300">
    <property type="entry name" value="P-loop containing nucleotide triphosphate hydrolases"/>
    <property type="match status" value="1"/>
</dbReference>
<dbReference type="SUPFAM" id="SSF90123">
    <property type="entry name" value="ABC transporter transmembrane region"/>
    <property type="match status" value="1"/>
</dbReference>
<evidence type="ECO:0000256" key="1">
    <source>
        <dbReference type="ARBA" id="ARBA00004651"/>
    </source>
</evidence>
<gene>
    <name evidence="12" type="ORF">EDD28_3409</name>
</gene>
<feature type="transmembrane region" description="Helical" evidence="9">
    <location>
        <begin position="176"/>
        <end position="193"/>
    </location>
</feature>
<evidence type="ECO:0000256" key="5">
    <source>
        <dbReference type="ARBA" id="ARBA00022741"/>
    </source>
</evidence>
<evidence type="ECO:0000259" key="10">
    <source>
        <dbReference type="PROSITE" id="PS50893"/>
    </source>
</evidence>
<evidence type="ECO:0000256" key="9">
    <source>
        <dbReference type="SAM" id="Phobius"/>
    </source>
</evidence>
<dbReference type="SMART" id="SM00382">
    <property type="entry name" value="AAA"/>
    <property type="match status" value="1"/>
</dbReference>
<dbReference type="RefSeq" id="WP_245968140.1">
    <property type="nucleotide sequence ID" value="NZ_RKHQ01000002.1"/>
</dbReference>
<feature type="transmembrane region" description="Helical" evidence="9">
    <location>
        <begin position="30"/>
        <end position="51"/>
    </location>
</feature>
<dbReference type="Pfam" id="PF00005">
    <property type="entry name" value="ABC_tran"/>
    <property type="match status" value="1"/>
</dbReference>
<sequence>MPVSPGPKRPAAPRSTPATMLRLLDWVRPVLPRIVMGGITALLASLMALAIPQVLRVVIEGPLLSSGSVTGLVWATALVLALGLIEAFLVWCRRVFIATAATGAEHDMRVELYHRLLDLPIAFHNRTSGGQLIQRSMGDLSAVRRWVAFGFVMMVVSSATIVVGVVLMIVNAWQLGLLYLVGAIVMVVLTFRLRRSYGAAARRARDQAGDLATNVEESVQGIRVLKAFGRGEDAHEDFFSQADELRRTELVKAGAQARITAVLTILPESLLAVSLGLGAYLVVHDQLTIGALSAFFVTAAVVNRPVEMLGNLLAMTLDARAALDRYLDVIDLPNPLTDPADPARLPAPATPEGSTVELRDVVVQFSPDEAPVLDGVDLVLPPGRTTALVGLTGSGKSTLLALLPRLLDTTSGSVLLDGVDVRDLSRRDVRSIVAPAFEDSVLFSTSVRDNVLMGAAATARAESTEGTDADGAAVLTPQEEDTRLAEALEAAQADFVADLEDGTDTIIGEEGLSLSGGQRQRLSLARAIAARPRVLVLDDPLSAVDVATETAATDALRRLLPGTTTLVVAHRPSTVALADHVVVLEGGRITGAGTHTELLAGHPHYRYVLTAMEQEHPADEDVADAEQAVDEVEHEIIDEAEQEAELDARLQDEEVAR</sequence>
<feature type="transmembrane region" description="Helical" evidence="9">
    <location>
        <begin position="146"/>
        <end position="170"/>
    </location>
</feature>
<feature type="domain" description="ABC transporter" evidence="10">
    <location>
        <begin position="356"/>
        <end position="611"/>
    </location>
</feature>
<dbReference type="AlphaFoldDB" id="A0A3N2D2I8"/>
<evidence type="ECO:0000256" key="2">
    <source>
        <dbReference type="ARBA" id="ARBA00022448"/>
    </source>
</evidence>
<keyword evidence="5" id="KW-0547">Nucleotide-binding</keyword>
<comment type="subcellular location">
    <subcellularLocation>
        <location evidence="1">Cell membrane</location>
        <topology evidence="1">Multi-pass membrane protein</topology>
    </subcellularLocation>
</comment>
<dbReference type="Gene3D" id="1.20.1560.10">
    <property type="entry name" value="ABC transporter type 1, transmembrane domain"/>
    <property type="match status" value="1"/>
</dbReference>
<dbReference type="InterPro" id="IPR017871">
    <property type="entry name" value="ABC_transporter-like_CS"/>
</dbReference>
<evidence type="ECO:0000256" key="4">
    <source>
        <dbReference type="ARBA" id="ARBA00022692"/>
    </source>
</evidence>
<feature type="transmembrane region" description="Helical" evidence="9">
    <location>
        <begin position="259"/>
        <end position="281"/>
    </location>
</feature>
<accession>A0A3N2D2I8</accession>
<dbReference type="FunFam" id="3.40.50.300:FF:000854">
    <property type="entry name" value="Multidrug ABC transporter ATP-binding protein"/>
    <property type="match status" value="1"/>
</dbReference>
<dbReference type="InterPro" id="IPR039421">
    <property type="entry name" value="Type_1_exporter"/>
</dbReference>
<dbReference type="Pfam" id="PF00664">
    <property type="entry name" value="ABC_membrane"/>
    <property type="match status" value="1"/>
</dbReference>
<dbReference type="InterPro" id="IPR036640">
    <property type="entry name" value="ABC1_TM_sf"/>
</dbReference>
<dbReference type="InterPro" id="IPR011527">
    <property type="entry name" value="ABC1_TM_dom"/>
</dbReference>
<comment type="caution">
    <text evidence="12">The sequence shown here is derived from an EMBL/GenBank/DDBJ whole genome shotgun (WGS) entry which is preliminary data.</text>
</comment>